<organism evidence="3 4">
    <name type="scientific">Acetobacter oeni</name>
    <dbReference type="NCBI Taxonomy" id="304077"/>
    <lineage>
        <taxon>Bacteria</taxon>
        <taxon>Pseudomonadati</taxon>
        <taxon>Pseudomonadota</taxon>
        <taxon>Alphaproteobacteria</taxon>
        <taxon>Acetobacterales</taxon>
        <taxon>Acetobacteraceae</taxon>
        <taxon>Acetobacter</taxon>
    </lineage>
</organism>
<gene>
    <name evidence="3" type="ORF">AOE01nite_25060</name>
</gene>
<comment type="catalytic activity">
    <reaction evidence="1">
        <text>an N-(ADP-alpha-D-ribosyl)-thymidine in DNA + H2O = a thymidine in DNA + ADP-D-ribose</text>
        <dbReference type="Rhea" id="RHEA:71655"/>
        <dbReference type="Rhea" id="RHEA-COMP:13556"/>
        <dbReference type="Rhea" id="RHEA-COMP:18051"/>
        <dbReference type="ChEBI" id="CHEBI:15377"/>
        <dbReference type="ChEBI" id="CHEBI:57967"/>
        <dbReference type="ChEBI" id="CHEBI:137386"/>
        <dbReference type="ChEBI" id="CHEBI:191199"/>
    </reaction>
    <physiologicalReaction direction="left-to-right" evidence="1">
        <dbReference type="Rhea" id="RHEA:71656"/>
    </physiologicalReaction>
</comment>
<dbReference type="Pfam" id="PF01661">
    <property type="entry name" value="Macro"/>
    <property type="match status" value="1"/>
</dbReference>
<dbReference type="Gene3D" id="3.40.220.10">
    <property type="entry name" value="Leucine Aminopeptidase, subunit E, domain 1"/>
    <property type="match status" value="1"/>
</dbReference>
<dbReference type="PROSITE" id="PS51154">
    <property type="entry name" value="MACRO"/>
    <property type="match status" value="1"/>
</dbReference>
<dbReference type="AlphaFoldDB" id="A0A511XMV8"/>
<dbReference type="GO" id="GO:0140291">
    <property type="term" value="P:peptidyl-glutamate ADP-deribosylation"/>
    <property type="evidence" value="ECO:0007669"/>
    <property type="project" value="TreeGrafter"/>
</dbReference>
<sequence>MFSEPVGALVNTVNCVGVMGKGVALEFKNRWPANFRAYKSLCDAKGLSPGQVFVFDTKELFASEGPRYLINFPTKAHWRSKSKIEYIEDGLDALVEAIQEHEITSIAIPPLGCGNGGLDWTDVRPLIEAKLSSLSDVEIVLFAPKNATDVPEHVHSSLPMTFQRAILLKALNDLERYFNGSFDRISLQKIAYFLQALGVDFKLRFARNLHGPYSETLKLAYISMERRGMIDGFLSGERQSHVTPSGCAVANEFLNQAGTAASDIIDRLNKLVQGYESPYGLELLSSVHLLAHHEGHFPVEKIIREMQGWSEAKRNQFSEDAIRAAYDRLKDDGLLHQMKPNDAELSI</sequence>
<dbReference type="Proteomes" id="UP000321746">
    <property type="component" value="Unassembled WGS sequence"/>
</dbReference>
<name>A0A511XMV8_9PROT</name>
<accession>A0A511XMV8</accession>
<dbReference type="PANTHER" id="PTHR12521">
    <property type="entry name" value="PROTEIN C6ORF130"/>
    <property type="match status" value="1"/>
</dbReference>
<dbReference type="PANTHER" id="PTHR12521:SF0">
    <property type="entry name" value="ADP-RIBOSE GLYCOHYDROLASE OARD1"/>
    <property type="match status" value="1"/>
</dbReference>
<dbReference type="CDD" id="cd02901">
    <property type="entry name" value="Macro_Poa1p-like"/>
    <property type="match status" value="1"/>
</dbReference>
<evidence type="ECO:0000256" key="1">
    <source>
        <dbReference type="ARBA" id="ARBA00035885"/>
    </source>
</evidence>
<dbReference type="SUPFAM" id="SSF52949">
    <property type="entry name" value="Macro domain-like"/>
    <property type="match status" value="1"/>
</dbReference>
<dbReference type="EMBL" id="BJYG01000037">
    <property type="protein sequence ID" value="GEN64282.1"/>
    <property type="molecule type" value="Genomic_DNA"/>
</dbReference>
<dbReference type="RefSeq" id="WP_260175944.1">
    <property type="nucleotide sequence ID" value="NZ_BJYG01000037.1"/>
</dbReference>
<reference evidence="3 4" key="1">
    <citation type="submission" date="2019-07" db="EMBL/GenBank/DDBJ databases">
        <title>Whole genome shotgun sequence of Acetobacter oeni NBRC 105207.</title>
        <authorList>
            <person name="Hosoyama A."/>
            <person name="Uohara A."/>
            <person name="Ohji S."/>
            <person name="Ichikawa N."/>
        </authorList>
    </citation>
    <scope>NUCLEOTIDE SEQUENCE [LARGE SCALE GENOMIC DNA]</scope>
    <source>
        <strain evidence="3 4">NBRC 105207</strain>
    </source>
</reference>
<evidence type="ECO:0000313" key="3">
    <source>
        <dbReference type="EMBL" id="GEN64282.1"/>
    </source>
</evidence>
<feature type="domain" description="Macro" evidence="2">
    <location>
        <begin position="1"/>
        <end position="158"/>
    </location>
</feature>
<dbReference type="InterPro" id="IPR050892">
    <property type="entry name" value="ADP-ribose_metab_enzymes"/>
</dbReference>
<protein>
    <submittedName>
        <fullName evidence="3">Appr-1-p processing protein</fullName>
    </submittedName>
</protein>
<comment type="caution">
    <text evidence="3">The sequence shown here is derived from an EMBL/GenBank/DDBJ whole genome shotgun (WGS) entry which is preliminary data.</text>
</comment>
<evidence type="ECO:0000259" key="2">
    <source>
        <dbReference type="PROSITE" id="PS51154"/>
    </source>
</evidence>
<proteinExistence type="predicted"/>
<dbReference type="SMART" id="SM00506">
    <property type="entry name" value="A1pp"/>
    <property type="match status" value="1"/>
</dbReference>
<dbReference type="InterPro" id="IPR043472">
    <property type="entry name" value="Macro_dom-like"/>
</dbReference>
<dbReference type="InterPro" id="IPR002589">
    <property type="entry name" value="Macro_dom"/>
</dbReference>
<keyword evidence="4" id="KW-1185">Reference proteome</keyword>
<evidence type="ECO:0000313" key="4">
    <source>
        <dbReference type="Proteomes" id="UP000321746"/>
    </source>
</evidence>